<name>A0A931GT18_9BACT</name>
<comment type="caution">
    <text evidence="1">The sequence shown here is derived from an EMBL/GenBank/DDBJ whole genome shotgun (WGS) entry which is preliminary data.</text>
</comment>
<dbReference type="RefSeq" id="WP_196991069.1">
    <property type="nucleotide sequence ID" value="NZ_JADWYR010000001.1"/>
</dbReference>
<dbReference type="EMBL" id="JADWYR010000001">
    <property type="protein sequence ID" value="MBG9375056.1"/>
    <property type="molecule type" value="Genomic_DNA"/>
</dbReference>
<dbReference type="Proteomes" id="UP000628448">
    <property type="component" value="Unassembled WGS sequence"/>
</dbReference>
<reference evidence="1" key="1">
    <citation type="submission" date="2020-11" db="EMBL/GenBank/DDBJ databases">
        <title>Bacterial whole genome sequence for Panacibacter sp. DH6.</title>
        <authorList>
            <person name="Le V."/>
            <person name="Ko S."/>
            <person name="Ahn C.-Y."/>
            <person name="Oh H.-M."/>
        </authorList>
    </citation>
    <scope>NUCLEOTIDE SEQUENCE</scope>
    <source>
        <strain evidence="1">DH6</strain>
    </source>
</reference>
<proteinExistence type="predicted"/>
<dbReference type="AlphaFoldDB" id="A0A931GT18"/>
<gene>
    <name evidence="1" type="ORF">I5907_02365</name>
</gene>
<evidence type="ECO:0000313" key="2">
    <source>
        <dbReference type="Proteomes" id="UP000628448"/>
    </source>
</evidence>
<organism evidence="1 2">
    <name type="scientific">Panacibacter microcysteis</name>
    <dbReference type="NCBI Taxonomy" id="2793269"/>
    <lineage>
        <taxon>Bacteria</taxon>
        <taxon>Pseudomonadati</taxon>
        <taxon>Bacteroidota</taxon>
        <taxon>Chitinophagia</taxon>
        <taxon>Chitinophagales</taxon>
        <taxon>Chitinophagaceae</taxon>
        <taxon>Panacibacter</taxon>
    </lineage>
</organism>
<accession>A0A931GT18</accession>
<protein>
    <submittedName>
        <fullName evidence="1">Uncharacterized protein</fullName>
    </submittedName>
</protein>
<keyword evidence="2" id="KW-1185">Reference proteome</keyword>
<evidence type="ECO:0000313" key="1">
    <source>
        <dbReference type="EMBL" id="MBG9375056.1"/>
    </source>
</evidence>
<sequence length="76" mass="8497">MKPKKSSCAYALHVQLMKAFIIVCRLQYSWHLLLCHSLVLQELWATAEQPPIGAGGSATFQQTGVLKIRFGLRIAQ</sequence>